<dbReference type="HOGENOM" id="CLU_085951_2_1_9"/>
<evidence type="ECO:0008006" key="3">
    <source>
        <dbReference type="Google" id="ProtNLM"/>
    </source>
</evidence>
<proteinExistence type="predicted"/>
<gene>
    <name evidence="1" type="ordered locus">MCCL_1523</name>
</gene>
<dbReference type="NCBIfam" id="TIGR01560">
    <property type="entry name" value="put_DNA_pack"/>
    <property type="match status" value="1"/>
</dbReference>
<dbReference type="InterPro" id="IPR006450">
    <property type="entry name" value="Phage_HK97_gp6-like"/>
</dbReference>
<organism evidence="1 2">
    <name type="scientific">Macrococcus caseolyticus (strain JCSC5402)</name>
    <name type="common">Macrococcoides caseolyticum</name>
    <dbReference type="NCBI Taxonomy" id="458233"/>
    <lineage>
        <taxon>Bacteria</taxon>
        <taxon>Bacillati</taxon>
        <taxon>Bacillota</taxon>
        <taxon>Bacilli</taxon>
        <taxon>Bacillales</taxon>
        <taxon>Staphylococcaceae</taxon>
        <taxon>Macrococcoides</taxon>
    </lineage>
</organism>
<dbReference type="AlphaFoldDB" id="B9E7R2"/>
<dbReference type="STRING" id="458233.MCCL_1523"/>
<sequence>MIKMNLQKIKQHMRVTYNFDDDLIQDYMDWAEEEIKNTVSSSDTREEEFFVDNATYDRAVAFLVTHFYENRKPTTEKPQYNLIFGAKSAIMKLKIQYAQKFGDLDGSSRDDGED</sequence>
<dbReference type="InterPro" id="IPR021146">
    <property type="entry name" value="Phage_gp6-like_head-tail"/>
</dbReference>
<evidence type="ECO:0000313" key="2">
    <source>
        <dbReference type="Proteomes" id="UP000001383"/>
    </source>
</evidence>
<protein>
    <recommendedName>
        <fullName evidence="3">Phage gp6-like head-tail connector protein</fullName>
    </recommendedName>
</protein>
<dbReference type="eggNOG" id="ENOG5033C0D">
    <property type="taxonomic scope" value="Bacteria"/>
</dbReference>
<name>B9E7R2_MACCJ</name>
<reference evidence="1 2" key="1">
    <citation type="journal article" date="2009" name="J. Bacteriol.">
        <title>Complete genome sequence of Macrococcus caseolyticus strain JCSCS5402, reflecting the ancestral genome of the human-pathogenic staphylococci.</title>
        <authorList>
            <person name="Baba T."/>
            <person name="Kuwahara-Arai K."/>
            <person name="Uchiyama I."/>
            <person name="Takeuchi F."/>
            <person name="Ito T."/>
            <person name="Hiramatsu K."/>
        </authorList>
    </citation>
    <scope>NUCLEOTIDE SEQUENCE [LARGE SCALE GENOMIC DNA]</scope>
    <source>
        <strain evidence="1 2">JCSC5402</strain>
    </source>
</reference>
<dbReference type="Proteomes" id="UP000001383">
    <property type="component" value="Chromosome"/>
</dbReference>
<dbReference type="EMBL" id="AP009484">
    <property type="protein sequence ID" value="BAH18230.1"/>
    <property type="molecule type" value="Genomic_DNA"/>
</dbReference>
<accession>B9E7R2</accession>
<dbReference type="CDD" id="cd08054">
    <property type="entry name" value="gp6"/>
    <property type="match status" value="1"/>
</dbReference>
<dbReference type="OrthoDB" id="2408643at2"/>
<evidence type="ECO:0000313" key="1">
    <source>
        <dbReference type="EMBL" id="BAH18230.1"/>
    </source>
</evidence>
<dbReference type="Gene3D" id="1.10.3230.30">
    <property type="entry name" value="Phage gp6-like head-tail connector protein"/>
    <property type="match status" value="1"/>
</dbReference>
<dbReference type="KEGG" id="mcl:MCCL_1523"/>
<dbReference type="Pfam" id="PF05135">
    <property type="entry name" value="Phage_connect_1"/>
    <property type="match status" value="1"/>
</dbReference>